<name>A0A9W9PYV1_9EURO</name>
<dbReference type="AlphaFoldDB" id="A0A9W9PYV1"/>
<keyword evidence="3" id="KW-1185">Reference proteome</keyword>
<evidence type="ECO:0008006" key="4">
    <source>
        <dbReference type="Google" id="ProtNLM"/>
    </source>
</evidence>
<feature type="chain" id="PRO_5040904786" description="GPI anchored protein" evidence="1">
    <location>
        <begin position="17"/>
        <end position="116"/>
    </location>
</feature>
<comment type="caution">
    <text evidence="2">The sequence shown here is derived from an EMBL/GenBank/DDBJ whole genome shotgun (WGS) entry which is preliminary data.</text>
</comment>
<protein>
    <recommendedName>
        <fullName evidence="4">GPI anchored protein</fullName>
    </recommendedName>
</protein>
<keyword evidence="1" id="KW-0732">Signal</keyword>
<evidence type="ECO:0000313" key="2">
    <source>
        <dbReference type="EMBL" id="KAJ5318467.1"/>
    </source>
</evidence>
<gene>
    <name evidence="2" type="ORF">N7476_004887</name>
</gene>
<evidence type="ECO:0000313" key="3">
    <source>
        <dbReference type="Proteomes" id="UP001147746"/>
    </source>
</evidence>
<reference evidence="2" key="1">
    <citation type="submission" date="2022-12" db="EMBL/GenBank/DDBJ databases">
        <authorList>
            <person name="Petersen C."/>
        </authorList>
    </citation>
    <scope>NUCLEOTIDE SEQUENCE</scope>
    <source>
        <strain evidence="2">IBT 21472</strain>
    </source>
</reference>
<sequence length="116" mass="11326">MQFRFTILIAAYTVLAASQTTSDSFNDVPAPTNVGCGGTVELDSTTIIGTCSGSTSMTTSTTTVQQSGNGGIVDGTTTIGGNAVTTSSQSTGGGPRITGWNAAVVALGGAGAMLAI</sequence>
<dbReference type="EMBL" id="JAPZBO010000004">
    <property type="protein sequence ID" value="KAJ5318467.1"/>
    <property type="molecule type" value="Genomic_DNA"/>
</dbReference>
<accession>A0A9W9PYV1</accession>
<organism evidence="2 3">
    <name type="scientific">Penicillium atrosanguineum</name>
    <dbReference type="NCBI Taxonomy" id="1132637"/>
    <lineage>
        <taxon>Eukaryota</taxon>
        <taxon>Fungi</taxon>
        <taxon>Dikarya</taxon>
        <taxon>Ascomycota</taxon>
        <taxon>Pezizomycotina</taxon>
        <taxon>Eurotiomycetes</taxon>
        <taxon>Eurotiomycetidae</taxon>
        <taxon>Eurotiales</taxon>
        <taxon>Aspergillaceae</taxon>
        <taxon>Penicillium</taxon>
    </lineage>
</organism>
<evidence type="ECO:0000256" key="1">
    <source>
        <dbReference type="SAM" id="SignalP"/>
    </source>
</evidence>
<proteinExistence type="predicted"/>
<feature type="signal peptide" evidence="1">
    <location>
        <begin position="1"/>
        <end position="16"/>
    </location>
</feature>
<dbReference type="Proteomes" id="UP001147746">
    <property type="component" value="Unassembled WGS sequence"/>
</dbReference>
<reference evidence="2" key="2">
    <citation type="journal article" date="2023" name="IMA Fungus">
        <title>Comparative genomic study of the Penicillium genus elucidates a diverse pangenome and 15 lateral gene transfer events.</title>
        <authorList>
            <person name="Petersen C."/>
            <person name="Sorensen T."/>
            <person name="Nielsen M.R."/>
            <person name="Sondergaard T.E."/>
            <person name="Sorensen J.L."/>
            <person name="Fitzpatrick D.A."/>
            <person name="Frisvad J.C."/>
            <person name="Nielsen K.L."/>
        </authorList>
    </citation>
    <scope>NUCLEOTIDE SEQUENCE</scope>
    <source>
        <strain evidence="2">IBT 21472</strain>
    </source>
</reference>